<dbReference type="SUPFAM" id="SSF109854">
    <property type="entry name" value="DinB/YfiT-like putative metalloenzymes"/>
    <property type="match status" value="1"/>
</dbReference>
<gene>
    <name evidence="2" type="ORF">NG895_13510</name>
</gene>
<dbReference type="RefSeq" id="WP_252853032.1">
    <property type="nucleotide sequence ID" value="NZ_JAMXLR010000043.1"/>
</dbReference>
<organism evidence="2 3">
    <name type="scientific">Aeoliella straminimaris</name>
    <dbReference type="NCBI Taxonomy" id="2954799"/>
    <lineage>
        <taxon>Bacteria</taxon>
        <taxon>Pseudomonadati</taxon>
        <taxon>Planctomycetota</taxon>
        <taxon>Planctomycetia</taxon>
        <taxon>Pirellulales</taxon>
        <taxon>Lacipirellulaceae</taxon>
        <taxon>Aeoliella</taxon>
    </lineage>
</organism>
<reference evidence="2" key="1">
    <citation type="submission" date="2022-06" db="EMBL/GenBank/DDBJ databases">
        <title>Aeoliella straminimaris, a novel planctomycete from sediments.</title>
        <authorList>
            <person name="Vitorino I.R."/>
            <person name="Lage O.M."/>
        </authorList>
    </citation>
    <scope>NUCLEOTIDE SEQUENCE</scope>
    <source>
        <strain evidence="2">ICT_H6.2</strain>
    </source>
</reference>
<dbReference type="Proteomes" id="UP001155241">
    <property type="component" value="Unassembled WGS sequence"/>
</dbReference>
<evidence type="ECO:0000313" key="2">
    <source>
        <dbReference type="EMBL" id="MCO6044921.1"/>
    </source>
</evidence>
<evidence type="ECO:0000259" key="1">
    <source>
        <dbReference type="Pfam" id="PF12867"/>
    </source>
</evidence>
<sequence>MFQRETHLNQFLMGYLDKVVADIPNDRIAERGAGGGHPPVWILGHLAIVGEMGQMLLGGALEHPEWFPIFGPGSSDEVQGADRFSKNELIQVIHTAYPKVCELAAATPPERLEQPHGFELLNDTAISTVGDLTTHGLTAHFAFHLAQLSAWRRADGKGPIM</sequence>
<comment type="caution">
    <text evidence="2">The sequence shown here is derived from an EMBL/GenBank/DDBJ whole genome shotgun (WGS) entry which is preliminary data.</text>
</comment>
<protein>
    <submittedName>
        <fullName evidence="2">DinB family protein</fullName>
    </submittedName>
</protein>
<dbReference type="InterPro" id="IPR024775">
    <property type="entry name" value="DinB-like"/>
</dbReference>
<dbReference type="EMBL" id="JAMXLR010000043">
    <property type="protein sequence ID" value="MCO6044921.1"/>
    <property type="molecule type" value="Genomic_DNA"/>
</dbReference>
<accession>A0A9X2JGN2</accession>
<dbReference type="InterPro" id="IPR034660">
    <property type="entry name" value="DinB/YfiT-like"/>
</dbReference>
<evidence type="ECO:0000313" key="3">
    <source>
        <dbReference type="Proteomes" id="UP001155241"/>
    </source>
</evidence>
<dbReference type="Gene3D" id="1.20.120.450">
    <property type="entry name" value="dinb family like domain"/>
    <property type="match status" value="1"/>
</dbReference>
<dbReference type="AlphaFoldDB" id="A0A9X2JGN2"/>
<proteinExistence type="predicted"/>
<keyword evidence="3" id="KW-1185">Reference proteome</keyword>
<dbReference type="Pfam" id="PF12867">
    <property type="entry name" value="DinB_2"/>
    <property type="match status" value="1"/>
</dbReference>
<name>A0A9X2JGN2_9BACT</name>
<feature type="domain" description="DinB-like" evidence="1">
    <location>
        <begin position="16"/>
        <end position="147"/>
    </location>
</feature>